<feature type="region of interest" description="Disordered" evidence="1">
    <location>
        <begin position="280"/>
        <end position="335"/>
    </location>
</feature>
<feature type="region of interest" description="Disordered" evidence="1">
    <location>
        <begin position="816"/>
        <end position="843"/>
    </location>
</feature>
<feature type="region of interest" description="Disordered" evidence="1">
    <location>
        <begin position="708"/>
        <end position="804"/>
    </location>
</feature>
<dbReference type="AlphaFoldDB" id="A0AAN9MAR0"/>
<feature type="compositionally biased region" description="Low complexity" evidence="1">
    <location>
        <begin position="57"/>
        <end position="70"/>
    </location>
</feature>
<dbReference type="PANTHER" id="PTHR34775:SF4">
    <property type="entry name" value="TRANSMEMBRANE PROTEIN"/>
    <property type="match status" value="1"/>
</dbReference>
<feature type="compositionally biased region" description="Polar residues" evidence="1">
    <location>
        <begin position="751"/>
        <end position="764"/>
    </location>
</feature>
<accession>A0AAN9MAR0</accession>
<keyword evidence="3" id="KW-1185">Reference proteome</keyword>
<feature type="compositionally biased region" description="Low complexity" evidence="1">
    <location>
        <begin position="791"/>
        <end position="804"/>
    </location>
</feature>
<name>A0AAN9MAR0_PHACN</name>
<feature type="compositionally biased region" description="Low complexity" evidence="1">
    <location>
        <begin position="153"/>
        <end position="168"/>
    </location>
</feature>
<dbReference type="PANTHER" id="PTHR34775">
    <property type="entry name" value="TRANSMEMBRANE PROTEIN"/>
    <property type="match status" value="1"/>
</dbReference>
<feature type="compositionally biased region" description="Basic and acidic residues" evidence="1">
    <location>
        <begin position="765"/>
        <end position="779"/>
    </location>
</feature>
<comment type="caution">
    <text evidence="2">The sequence shown here is derived from an EMBL/GenBank/DDBJ whole genome shotgun (WGS) entry which is preliminary data.</text>
</comment>
<proteinExistence type="predicted"/>
<dbReference type="EMBL" id="JAYMYR010000008">
    <property type="protein sequence ID" value="KAK7348457.1"/>
    <property type="molecule type" value="Genomic_DNA"/>
</dbReference>
<evidence type="ECO:0000256" key="1">
    <source>
        <dbReference type="SAM" id="MobiDB-lite"/>
    </source>
</evidence>
<feature type="region of interest" description="Disordered" evidence="1">
    <location>
        <begin position="145"/>
        <end position="176"/>
    </location>
</feature>
<feature type="compositionally biased region" description="Basic and acidic residues" evidence="1">
    <location>
        <begin position="71"/>
        <end position="83"/>
    </location>
</feature>
<dbReference type="Proteomes" id="UP001374584">
    <property type="component" value="Unassembled WGS sequence"/>
</dbReference>
<sequence>MPSNKPSSMPSNPNPRSSEISNPMRRSFTGNPFTKPSIVPTHGAKTPANSPLDFSRRGSVGVRESGGSLRDSLDDKENGKDQILKPVKVRSPAVCSKGSKNFMSPTISASCKINESPRKRVLTERNEMVPSPVDPKNHVRKVTFADPLEEGSRSSLTSDDLSGDSETLMSKNNTDSSFETVNSLNVNNLLVPEEDIHTEPSLENEPDCVNLDPTFKLSPTATPPVSLKATVVAPLGADPLIPPYDPKTNYLSPRPQFLHYKPKSRMELLRERELEDSFISGSFSDSEITEDTQSEGSQKESDVSSDEIAKEEECGHISEPSHAKKTLMPKESAEAKEVPKPRFTVRAKAVALILLLAVAFASISVTDSPVIDRTVFEDFYKVYEYSVFSMFARANFDRLTQIAETNFDEIAQNLQIWFTKLLSSISDFVSDIRGAHNLAKLQFYNLTVQQDYVMVNQYPIIGGGENEIDETHAPIWDAEENVAVNIEEDISGENYEVHVEQVWQDIATVAEVDNVLHAPESAEVLDIEEDMSEEHYEVHEEQVQQDIATVAEVENVLHAAESGEVLDITESEQLVEAGSLDIATFTGVENVLDVPESEVVLNMVEAGNLEGNLAQEAETNLNVENQPSLNSEVSEIGIEAYDSDPNQAQESDVATVNDVAEQNSASIDADIKGNEGQLEAIAVHSHVVLYLLLCAGTVLIAGAGINRSRKGKSSLMPPPELHNVSFPSKNEHMSPEKSCGPMEIDVLEDSSCPSETSSFKQSSFYKEKVGNEGHKLGPEKKRKSNYRRESLASSSSDYSMGSPSYGSLTVYEKISMKQGHGDDKMITPVRRSSRIRNQVTSPS</sequence>
<evidence type="ECO:0000313" key="2">
    <source>
        <dbReference type="EMBL" id="KAK7348457.1"/>
    </source>
</evidence>
<feature type="compositionally biased region" description="Low complexity" evidence="1">
    <location>
        <begin position="1"/>
        <end position="18"/>
    </location>
</feature>
<protein>
    <submittedName>
        <fullName evidence="2">Uncharacterized protein</fullName>
    </submittedName>
</protein>
<organism evidence="2 3">
    <name type="scientific">Phaseolus coccineus</name>
    <name type="common">Scarlet runner bean</name>
    <name type="synonym">Phaseolus multiflorus</name>
    <dbReference type="NCBI Taxonomy" id="3886"/>
    <lineage>
        <taxon>Eukaryota</taxon>
        <taxon>Viridiplantae</taxon>
        <taxon>Streptophyta</taxon>
        <taxon>Embryophyta</taxon>
        <taxon>Tracheophyta</taxon>
        <taxon>Spermatophyta</taxon>
        <taxon>Magnoliopsida</taxon>
        <taxon>eudicotyledons</taxon>
        <taxon>Gunneridae</taxon>
        <taxon>Pentapetalae</taxon>
        <taxon>rosids</taxon>
        <taxon>fabids</taxon>
        <taxon>Fabales</taxon>
        <taxon>Fabaceae</taxon>
        <taxon>Papilionoideae</taxon>
        <taxon>50 kb inversion clade</taxon>
        <taxon>NPAAA clade</taxon>
        <taxon>indigoferoid/millettioid clade</taxon>
        <taxon>Phaseoleae</taxon>
        <taxon>Phaseolus</taxon>
    </lineage>
</organism>
<feature type="compositionally biased region" description="Basic and acidic residues" evidence="1">
    <location>
        <begin position="297"/>
        <end position="322"/>
    </location>
</feature>
<evidence type="ECO:0000313" key="3">
    <source>
        <dbReference type="Proteomes" id="UP001374584"/>
    </source>
</evidence>
<gene>
    <name evidence="2" type="ORF">VNO80_23015</name>
</gene>
<reference evidence="2 3" key="1">
    <citation type="submission" date="2024-01" db="EMBL/GenBank/DDBJ databases">
        <title>The genomes of 5 underutilized Papilionoideae crops provide insights into root nodulation and disease resistanc.</title>
        <authorList>
            <person name="Jiang F."/>
        </authorList>
    </citation>
    <scope>NUCLEOTIDE SEQUENCE [LARGE SCALE GENOMIC DNA]</scope>
    <source>
        <strain evidence="2">JINMINGXINNONG_FW02</strain>
        <tissue evidence="2">Leaves</tissue>
    </source>
</reference>
<feature type="region of interest" description="Disordered" evidence="1">
    <location>
        <begin position="1"/>
        <end position="85"/>
    </location>
</feature>